<gene>
    <name evidence="1" type="ORF">CK203_011534</name>
</gene>
<dbReference type="Proteomes" id="UP000288805">
    <property type="component" value="Unassembled WGS sequence"/>
</dbReference>
<protein>
    <submittedName>
        <fullName evidence="1">Uncharacterized protein</fullName>
    </submittedName>
</protein>
<comment type="caution">
    <text evidence="1">The sequence shown here is derived from an EMBL/GenBank/DDBJ whole genome shotgun (WGS) entry which is preliminary data.</text>
</comment>
<organism evidence="1 2">
    <name type="scientific">Vitis vinifera</name>
    <name type="common">Grape</name>
    <dbReference type="NCBI Taxonomy" id="29760"/>
    <lineage>
        <taxon>Eukaryota</taxon>
        <taxon>Viridiplantae</taxon>
        <taxon>Streptophyta</taxon>
        <taxon>Embryophyta</taxon>
        <taxon>Tracheophyta</taxon>
        <taxon>Spermatophyta</taxon>
        <taxon>Magnoliopsida</taxon>
        <taxon>eudicotyledons</taxon>
        <taxon>Gunneridae</taxon>
        <taxon>Pentapetalae</taxon>
        <taxon>rosids</taxon>
        <taxon>Vitales</taxon>
        <taxon>Vitaceae</taxon>
        <taxon>Viteae</taxon>
        <taxon>Vitis</taxon>
    </lineage>
</organism>
<reference evidence="1 2" key="1">
    <citation type="journal article" date="2018" name="PLoS Genet.">
        <title>Population sequencing reveals clonal diversity and ancestral inbreeding in the grapevine cultivar Chardonnay.</title>
        <authorList>
            <person name="Roach M.J."/>
            <person name="Johnson D.L."/>
            <person name="Bohlmann J."/>
            <person name="van Vuuren H.J."/>
            <person name="Jones S.J."/>
            <person name="Pretorius I.S."/>
            <person name="Schmidt S.A."/>
            <person name="Borneman A.R."/>
        </authorList>
    </citation>
    <scope>NUCLEOTIDE SEQUENCE [LARGE SCALE GENOMIC DNA]</scope>
    <source>
        <strain evidence="2">cv. Chardonnay</strain>
        <tissue evidence="1">Leaf</tissue>
    </source>
</reference>
<dbReference type="EMBL" id="QGNW01000027">
    <property type="protein sequence ID" value="RVX12636.1"/>
    <property type="molecule type" value="Genomic_DNA"/>
</dbReference>
<proteinExistence type="predicted"/>
<evidence type="ECO:0000313" key="1">
    <source>
        <dbReference type="EMBL" id="RVX12636.1"/>
    </source>
</evidence>
<sequence length="197" mass="21488">MPIPHPPKPSPNLLLHTHAPTFVRLPPPPPMLAWPRMRQAKLPSLLPDPGIHANTHLHANPPLATFFFPMPAYHGDSHLHACKFSSVARAGSASRLPFPLTSPTAPGVRRCCSGSGSLSLGRRRRPARRHLRLPPRRGRDAVSGGVHWLVPWLRKPRISPIPAPPSPFLLAACTASAGVHAHLTSRHHPPRPGEHSH</sequence>
<name>A0A438JUJ5_VITVI</name>
<evidence type="ECO:0000313" key="2">
    <source>
        <dbReference type="Proteomes" id="UP000288805"/>
    </source>
</evidence>
<dbReference type="AlphaFoldDB" id="A0A438JUJ5"/>
<accession>A0A438JUJ5</accession>